<evidence type="ECO:0000313" key="2">
    <source>
        <dbReference type="EMBL" id="MDQ0483386.1"/>
    </source>
</evidence>
<name>A0ABU0K4G4_9BACL</name>
<proteinExistence type="predicted"/>
<dbReference type="Proteomes" id="UP001226720">
    <property type="component" value="Unassembled WGS sequence"/>
</dbReference>
<keyword evidence="3" id="KW-1185">Reference proteome</keyword>
<comment type="caution">
    <text evidence="2">The sequence shown here is derived from an EMBL/GenBank/DDBJ whole genome shotgun (WGS) entry which is preliminary data.</text>
</comment>
<feature type="domain" description="Spore protein YkvP/CgeB glycosyl transferase-like" evidence="1">
    <location>
        <begin position="201"/>
        <end position="315"/>
    </location>
</feature>
<dbReference type="Pfam" id="PF13524">
    <property type="entry name" value="Glyco_trans_1_2"/>
    <property type="match status" value="1"/>
</dbReference>
<dbReference type="SUPFAM" id="SSF53756">
    <property type="entry name" value="UDP-Glycosyltransferase/glycogen phosphorylase"/>
    <property type="match status" value="1"/>
</dbReference>
<evidence type="ECO:0000313" key="3">
    <source>
        <dbReference type="Proteomes" id="UP001226720"/>
    </source>
</evidence>
<dbReference type="InterPro" id="IPR055259">
    <property type="entry name" value="YkvP/CgeB_Glyco_trans-like"/>
</dbReference>
<gene>
    <name evidence="2" type="ORF">QO000_002368</name>
</gene>
<protein>
    <recommendedName>
        <fullName evidence="1">Spore protein YkvP/CgeB glycosyl transferase-like domain-containing protein</fullName>
    </recommendedName>
</protein>
<reference evidence="2" key="1">
    <citation type="submission" date="2023-07" db="EMBL/GenBank/DDBJ databases">
        <title>Genomic Encyclopedia of Type Strains, Phase IV (KMG-IV): sequencing the most valuable type-strain genomes for metagenomic binning, comparative biology and taxonomic classification.</title>
        <authorList>
            <person name="Goeker M."/>
        </authorList>
    </citation>
    <scope>NUCLEOTIDE SEQUENCE [LARGE SCALE GENOMIC DNA]</scope>
    <source>
        <strain evidence="2">JSM 076093</strain>
    </source>
</reference>
<accession>A0ABU0K4G4</accession>
<sequence length="327" mass="38522">MEPSIFYRKLFIEDVDNVKENKHTLLFITKDLSKFLEKSSHNLELELRKHTNLLVWRDHGNIEHILSVLPAQPDFILLNDYHPTYCPFIRGLETTDIPIGVMMHDLHYKKSSRKRMMDKGNVSLIFTHYRDAFIKWYPEFKDRMVWFPHHVQTDVFKDYRSSRNINWLMTGKIIPDLYPLRTEIIRHMKGMNGFTYHTHPGYRNVGNNELVGERYAKELNRAKMCLTCDSIHHFPLLKYFETLACNTLLLASSSNELTDLGFIDGETFVAIDETNFIKNANEYLHDEKKRVSIARKGYEMVHAKHSTTTRTKELIQHIQAHIGKGKK</sequence>
<dbReference type="RefSeq" id="WP_301552078.1">
    <property type="nucleotide sequence ID" value="NZ_JAQRMZ010000006.1"/>
</dbReference>
<evidence type="ECO:0000259" key="1">
    <source>
        <dbReference type="Pfam" id="PF13524"/>
    </source>
</evidence>
<dbReference type="GeneID" id="301327669"/>
<organism evidence="2 3">
    <name type="scientific">Guptibacillus hwajinpoensis</name>
    <dbReference type="NCBI Taxonomy" id="208199"/>
    <lineage>
        <taxon>Bacteria</taxon>
        <taxon>Bacillati</taxon>
        <taxon>Bacillota</taxon>
        <taxon>Bacilli</taxon>
        <taxon>Bacillales</taxon>
        <taxon>Guptibacillaceae</taxon>
        <taxon>Guptibacillus</taxon>
    </lineage>
</organism>
<dbReference type="EMBL" id="JAUSWM010000004">
    <property type="protein sequence ID" value="MDQ0483386.1"/>
    <property type="molecule type" value="Genomic_DNA"/>
</dbReference>